<keyword evidence="3" id="KW-1185">Reference proteome</keyword>
<evidence type="ECO:0000259" key="1">
    <source>
        <dbReference type="Pfam" id="PF19838"/>
    </source>
</evidence>
<dbReference type="InterPro" id="IPR050218">
    <property type="entry name" value="LptD"/>
</dbReference>
<accession>A0ABQ2NGV7</accession>
<dbReference type="PANTHER" id="PTHR30189">
    <property type="entry name" value="LPS-ASSEMBLY PROTEIN"/>
    <property type="match status" value="1"/>
</dbReference>
<comment type="caution">
    <text evidence="2">The sequence shown here is derived from an EMBL/GenBank/DDBJ whole genome shotgun (WGS) entry which is preliminary data.</text>
</comment>
<name>A0ABQ2NGV7_9FLAO</name>
<dbReference type="Proteomes" id="UP000620064">
    <property type="component" value="Unassembled WGS sequence"/>
</dbReference>
<dbReference type="EMBL" id="BMLV01000002">
    <property type="protein sequence ID" value="GGP03018.1"/>
    <property type="molecule type" value="Genomic_DNA"/>
</dbReference>
<organism evidence="2 3">
    <name type="scientific">Cloacibacterium rupense</name>
    <dbReference type="NCBI Taxonomy" id="517423"/>
    <lineage>
        <taxon>Bacteria</taxon>
        <taxon>Pseudomonadati</taxon>
        <taxon>Bacteroidota</taxon>
        <taxon>Flavobacteriia</taxon>
        <taxon>Flavobacteriales</taxon>
        <taxon>Weeksellaceae</taxon>
    </lineage>
</organism>
<dbReference type="InterPro" id="IPR045659">
    <property type="entry name" value="LptD_2"/>
</dbReference>
<proteinExistence type="predicted"/>
<protein>
    <submittedName>
        <fullName evidence="2">Organic solvent tolerance protein OstA</fullName>
    </submittedName>
</protein>
<evidence type="ECO:0000313" key="2">
    <source>
        <dbReference type="EMBL" id="GGP03018.1"/>
    </source>
</evidence>
<dbReference type="RefSeq" id="WP_188616963.1">
    <property type="nucleotide sequence ID" value="NZ_BMLV01000002.1"/>
</dbReference>
<gene>
    <name evidence="2" type="ORF">GCM10010992_09740</name>
</gene>
<feature type="domain" description="LPS-assembly protein LptD central" evidence="1">
    <location>
        <begin position="218"/>
        <end position="689"/>
    </location>
</feature>
<sequence>MRPNLIETLFKNIFKNTLQILIILIFNNFLAQNKLEDSKKNSDKTVTVVKNDTVKIEKEELDDVVRSKADRERSDVQKKMTYLNTNAEVSYQDMKINADYIQIDWDKGMIYARGKIDSLGKVIEPAIATQGGKKYEYNDFNYNYKTKQAIAYNARTEESEGVIVAEKTKKVSDSVFFLKRGKYTTDEYFLKKKDTIADYYLLAPDIKLVKNKDNSKLITGPIQMYIEQVPTPLILPFAILPMTEKRMAGILIPSFGERQEVGFFLNGLGWYQPLGEHFDLKAYLDYYTKGSWNIRPEVNYRKKYRYNGSFRAEMGNTIRGIKGLDNYSKSSLYSIAWTHTQDSKANPFFTFSASVNITSNKFYNNTVNNNNIFNQNVLNAQQNSTVSITKRFLNLPITITGTGSYSQNFNTGLTDIRLPQLNVAINQFYLFKPKTGVRTGLLENINVNTGLQFSNYVSGVKNDDLFTKTMWDNMQTGAKNNISLSTNTTVAKYFTFSLSGNVDNVFTTKTITRNYNPINNQVETIQNKNISGYSTYSASASLQTVLYGMLKFGNNSKIQAIRHMVTPSISFNYSPDFGKSSFGYYKNYYNERGILTSYSIFDGGMFGSPSQGLQQSIGFNISNNLEMKVRSKSDSTGVKKIKIFETLNISGGYNFAAEKFKWSVINVSTQTSFFQNKVSVNSSMTIDPYQIIFAPGENVGTRVENFGHFSVQNFTLGFSVPLSQEIFCKKEDLSKKYKTKGEIRNEVYSFDDDNYARFQQPWTLNLNVNYGYSRNATKFGTQIASVGVDSTLKLTPYWSLSGNTNYDFVSKKLAYTRLGFNRDQRSFTFSFNWVPFGQYKVYDFFISIKANILKDAVKYKERSFTPSSTTTF</sequence>
<evidence type="ECO:0000313" key="3">
    <source>
        <dbReference type="Proteomes" id="UP000620064"/>
    </source>
</evidence>
<dbReference type="Pfam" id="PF19838">
    <property type="entry name" value="LptD_2"/>
    <property type="match status" value="1"/>
</dbReference>
<reference evidence="3" key="1">
    <citation type="journal article" date="2019" name="Int. J. Syst. Evol. Microbiol.">
        <title>The Global Catalogue of Microorganisms (GCM) 10K type strain sequencing project: providing services to taxonomists for standard genome sequencing and annotation.</title>
        <authorList>
            <consortium name="The Broad Institute Genomics Platform"/>
            <consortium name="The Broad Institute Genome Sequencing Center for Infectious Disease"/>
            <person name="Wu L."/>
            <person name="Ma J."/>
        </authorList>
    </citation>
    <scope>NUCLEOTIDE SEQUENCE [LARGE SCALE GENOMIC DNA]</scope>
    <source>
        <strain evidence="3">CGMCC 1.7656</strain>
    </source>
</reference>
<dbReference type="PANTHER" id="PTHR30189:SF1">
    <property type="entry name" value="LPS-ASSEMBLY PROTEIN LPTD"/>
    <property type="match status" value="1"/>
</dbReference>